<comment type="similarity">
    <text evidence="1 2">Belongs to the dTDP-4-dehydrorhamnose reductase family.</text>
</comment>
<protein>
    <recommendedName>
        <fullName evidence="2">dTDP-4-dehydrorhamnose reductase</fullName>
        <ecNumber evidence="2">1.1.1.133</ecNumber>
    </recommendedName>
</protein>
<dbReference type="Proteomes" id="UP001267290">
    <property type="component" value="Unassembled WGS sequence"/>
</dbReference>
<dbReference type="CDD" id="cd05254">
    <property type="entry name" value="dTDP_HR_like_SDR_e"/>
    <property type="match status" value="1"/>
</dbReference>
<organism evidence="4 5">
    <name type="scientific">Paenibacillus qinlingensis</name>
    <dbReference type="NCBI Taxonomy" id="1837343"/>
    <lineage>
        <taxon>Bacteria</taxon>
        <taxon>Bacillati</taxon>
        <taxon>Bacillota</taxon>
        <taxon>Bacilli</taxon>
        <taxon>Bacillales</taxon>
        <taxon>Paenibacillaceae</taxon>
        <taxon>Paenibacillus</taxon>
    </lineage>
</organism>
<dbReference type="EC" id="1.1.1.133" evidence="2"/>
<keyword evidence="2" id="KW-0521">NADP</keyword>
<sequence>MKILLFGGFGLLGNDIYSFLTECGHSVFRFQKNELNLLDISLVREMINEINPEIIINSAGYTNVNGAELNYKDAIDGNVKSLHLLVEVISKLDIPLIYFSTDYIFDGVKNIPYVENDFPNPLNFYGWTKFMAEQVIQANLEQFYIIRTAWLFGNNGNCFPKTIITMLKNKQKIRVVSDQIGSPTYTMDIARMIPNIFKMPFGIYHLSNKGEVSWYHYSKLIAKYGGFSTDLIEPIKSEENASVPKRPSYSVLDSSKIVKCASSEIRGFEEALKEFMLILV</sequence>
<proteinExistence type="inferred from homology"/>
<evidence type="ECO:0000256" key="1">
    <source>
        <dbReference type="ARBA" id="ARBA00010944"/>
    </source>
</evidence>
<evidence type="ECO:0000313" key="4">
    <source>
        <dbReference type="EMBL" id="MDR6552200.1"/>
    </source>
</evidence>
<comment type="function">
    <text evidence="2">Catalyzes the reduction of dTDP-6-deoxy-L-lyxo-4-hexulose to yield dTDP-L-rhamnose.</text>
</comment>
<evidence type="ECO:0000259" key="3">
    <source>
        <dbReference type="Pfam" id="PF04321"/>
    </source>
</evidence>
<dbReference type="Gene3D" id="3.90.25.10">
    <property type="entry name" value="UDP-galactose 4-epimerase, domain 1"/>
    <property type="match status" value="1"/>
</dbReference>
<dbReference type="SUPFAM" id="SSF51735">
    <property type="entry name" value="NAD(P)-binding Rossmann-fold domains"/>
    <property type="match status" value="1"/>
</dbReference>
<dbReference type="InterPro" id="IPR036291">
    <property type="entry name" value="NAD(P)-bd_dom_sf"/>
</dbReference>
<accession>A0ABU1NXL1</accession>
<comment type="caution">
    <text evidence="4">The sequence shown here is derived from an EMBL/GenBank/DDBJ whole genome shotgun (WGS) entry which is preliminary data.</text>
</comment>
<evidence type="ECO:0000313" key="5">
    <source>
        <dbReference type="Proteomes" id="UP001267290"/>
    </source>
</evidence>
<comment type="pathway">
    <text evidence="2">Carbohydrate biosynthesis; dTDP-L-rhamnose biosynthesis.</text>
</comment>
<evidence type="ECO:0000256" key="2">
    <source>
        <dbReference type="RuleBase" id="RU364082"/>
    </source>
</evidence>
<dbReference type="Gene3D" id="3.40.50.720">
    <property type="entry name" value="NAD(P)-binding Rossmann-like Domain"/>
    <property type="match status" value="1"/>
</dbReference>
<dbReference type="Pfam" id="PF04321">
    <property type="entry name" value="RmlD_sub_bind"/>
    <property type="match status" value="1"/>
</dbReference>
<feature type="domain" description="RmlD-like substrate binding" evidence="3">
    <location>
        <begin position="1"/>
        <end position="276"/>
    </location>
</feature>
<dbReference type="EMBL" id="JAVDSB010000005">
    <property type="protein sequence ID" value="MDR6552200.1"/>
    <property type="molecule type" value="Genomic_DNA"/>
</dbReference>
<keyword evidence="2 4" id="KW-0560">Oxidoreductase</keyword>
<dbReference type="NCBIfam" id="TIGR01214">
    <property type="entry name" value="rmlD"/>
    <property type="match status" value="1"/>
</dbReference>
<gene>
    <name evidence="4" type="ORF">J2736_003402</name>
</gene>
<keyword evidence="5" id="KW-1185">Reference proteome</keyword>
<dbReference type="InterPro" id="IPR029903">
    <property type="entry name" value="RmlD-like-bd"/>
</dbReference>
<dbReference type="InterPro" id="IPR005913">
    <property type="entry name" value="dTDP_dehydrorham_reduct"/>
</dbReference>
<name>A0ABU1NXL1_9BACL</name>
<dbReference type="RefSeq" id="WP_310499748.1">
    <property type="nucleotide sequence ID" value="NZ_JAVDSB010000005.1"/>
</dbReference>
<dbReference type="GO" id="GO:0008831">
    <property type="term" value="F:dTDP-4-dehydrorhamnose reductase activity"/>
    <property type="evidence" value="ECO:0007669"/>
    <property type="project" value="UniProtKB-EC"/>
</dbReference>
<dbReference type="PANTHER" id="PTHR10491">
    <property type="entry name" value="DTDP-4-DEHYDRORHAMNOSE REDUCTASE"/>
    <property type="match status" value="1"/>
</dbReference>
<reference evidence="4 5" key="1">
    <citation type="submission" date="2023-07" db="EMBL/GenBank/DDBJ databases">
        <title>Sorghum-associated microbial communities from plants grown in Nebraska, USA.</title>
        <authorList>
            <person name="Schachtman D."/>
        </authorList>
    </citation>
    <scope>NUCLEOTIDE SEQUENCE [LARGE SCALE GENOMIC DNA]</scope>
    <source>
        <strain evidence="4 5">CC258</strain>
    </source>
</reference>
<dbReference type="PANTHER" id="PTHR10491:SF4">
    <property type="entry name" value="METHIONINE ADENOSYLTRANSFERASE 2 SUBUNIT BETA"/>
    <property type="match status" value="1"/>
</dbReference>